<reference evidence="1 2" key="1">
    <citation type="journal article" date="2015" name="Stand. Genomic Sci.">
        <title>Genomic Encyclopedia of Bacterial and Archaeal Type Strains, Phase III: the genomes of soil and plant-associated and newly described type strains.</title>
        <authorList>
            <person name="Whitman W.B."/>
            <person name="Woyke T."/>
            <person name="Klenk H.P."/>
            <person name="Zhou Y."/>
            <person name="Lilburn T.G."/>
            <person name="Beck B.J."/>
            <person name="De Vos P."/>
            <person name="Vandamme P."/>
            <person name="Eisen J.A."/>
            <person name="Garrity G."/>
            <person name="Hugenholtz P."/>
            <person name="Kyrpides N.C."/>
        </authorList>
    </citation>
    <scope>NUCLEOTIDE SEQUENCE [LARGE SCALE GENOMIC DNA]</scope>
    <source>
        <strain evidence="1 2">CV53</strain>
    </source>
</reference>
<organism evidence="1 2">
    <name type="scientific">Mesobacillus foraminis</name>
    <dbReference type="NCBI Taxonomy" id="279826"/>
    <lineage>
        <taxon>Bacteria</taxon>
        <taxon>Bacillati</taxon>
        <taxon>Bacillota</taxon>
        <taxon>Bacilli</taxon>
        <taxon>Bacillales</taxon>
        <taxon>Bacillaceae</taxon>
        <taxon>Mesobacillus</taxon>
    </lineage>
</organism>
<evidence type="ECO:0000313" key="2">
    <source>
        <dbReference type="Proteomes" id="UP000295689"/>
    </source>
</evidence>
<keyword evidence="2" id="KW-1185">Reference proteome</keyword>
<name>A0A4R2B9U3_9BACI</name>
<dbReference type="AlphaFoldDB" id="A0A4R2B9U3"/>
<accession>A0A4R2B9U3</accession>
<dbReference type="EMBL" id="SLVV01000011">
    <property type="protein sequence ID" value="TCN22354.1"/>
    <property type="molecule type" value="Genomic_DNA"/>
</dbReference>
<dbReference type="Proteomes" id="UP000295689">
    <property type="component" value="Unassembled WGS sequence"/>
</dbReference>
<comment type="caution">
    <text evidence="1">The sequence shown here is derived from an EMBL/GenBank/DDBJ whole genome shotgun (WGS) entry which is preliminary data.</text>
</comment>
<proteinExistence type="predicted"/>
<sequence>MWVLTHYSEAGIKMYEFDNKEEAKEKYKNTPGNKIFSEVIYFTDFPVPEFV</sequence>
<gene>
    <name evidence="1" type="ORF">EV146_111194</name>
</gene>
<dbReference type="RefSeq" id="WP_181215949.1">
    <property type="nucleotide sequence ID" value="NZ_JABUHM010000013.1"/>
</dbReference>
<protein>
    <submittedName>
        <fullName evidence="1">Uncharacterized protein</fullName>
    </submittedName>
</protein>
<evidence type="ECO:0000313" key="1">
    <source>
        <dbReference type="EMBL" id="TCN22354.1"/>
    </source>
</evidence>